<name>A0A8T0VMH3_PANVG</name>
<dbReference type="EMBL" id="CM029040">
    <property type="protein sequence ID" value="KAG2636078.1"/>
    <property type="molecule type" value="Genomic_DNA"/>
</dbReference>
<dbReference type="Proteomes" id="UP000823388">
    <property type="component" value="Chromosome 2N"/>
</dbReference>
<evidence type="ECO:0008006" key="3">
    <source>
        <dbReference type="Google" id="ProtNLM"/>
    </source>
</evidence>
<comment type="caution">
    <text evidence="1">The sequence shown here is derived from an EMBL/GenBank/DDBJ whole genome shotgun (WGS) entry which is preliminary data.</text>
</comment>
<reference evidence="1" key="1">
    <citation type="submission" date="2020-05" db="EMBL/GenBank/DDBJ databases">
        <title>WGS assembly of Panicum virgatum.</title>
        <authorList>
            <person name="Lovell J.T."/>
            <person name="Jenkins J."/>
            <person name="Shu S."/>
            <person name="Juenger T.E."/>
            <person name="Schmutz J."/>
        </authorList>
    </citation>
    <scope>NUCLEOTIDE SEQUENCE</scope>
    <source>
        <strain evidence="1">AP13</strain>
    </source>
</reference>
<evidence type="ECO:0000313" key="1">
    <source>
        <dbReference type="EMBL" id="KAG2636078.1"/>
    </source>
</evidence>
<dbReference type="AlphaFoldDB" id="A0A8T0VMH3"/>
<evidence type="ECO:0000313" key="2">
    <source>
        <dbReference type="Proteomes" id="UP000823388"/>
    </source>
</evidence>
<proteinExistence type="predicted"/>
<accession>A0A8T0VMH3</accession>
<protein>
    <recommendedName>
        <fullName evidence="3">Reverse transcriptase zinc-binding domain-containing protein</fullName>
    </recommendedName>
</protein>
<organism evidence="1 2">
    <name type="scientific">Panicum virgatum</name>
    <name type="common">Blackwell switchgrass</name>
    <dbReference type="NCBI Taxonomy" id="38727"/>
    <lineage>
        <taxon>Eukaryota</taxon>
        <taxon>Viridiplantae</taxon>
        <taxon>Streptophyta</taxon>
        <taxon>Embryophyta</taxon>
        <taxon>Tracheophyta</taxon>
        <taxon>Spermatophyta</taxon>
        <taxon>Magnoliopsida</taxon>
        <taxon>Liliopsida</taxon>
        <taxon>Poales</taxon>
        <taxon>Poaceae</taxon>
        <taxon>PACMAD clade</taxon>
        <taxon>Panicoideae</taxon>
        <taxon>Panicodae</taxon>
        <taxon>Paniceae</taxon>
        <taxon>Panicinae</taxon>
        <taxon>Panicum</taxon>
        <taxon>Panicum sect. Hiantes</taxon>
    </lineage>
</organism>
<sequence length="247" mass="27718">MDGAHWDGLRSLPPAYRQITTVAVNDSATTAFWEDNWTGGTPLCTTFPVLYSHVAKHGASVQAVAQHGLASSLVPRLSPQARIELLSAQNMLSTWAPTADTDVRSSPLEAAGHCLCKANLKMKNVLDSDVCELCKCSVETASHLISGCSIAQSFWRHIGWDPLRIPPAADLWQIEAQADAPSRSLPTMILLCCWNLWLHRHDVVFRRRDPSLRQLLFSCREAAELWRWRLPPAQRSDVDYWRICFVM</sequence>
<keyword evidence="2" id="KW-1185">Reference proteome</keyword>
<gene>
    <name evidence="1" type="ORF">PVAP13_2NG423506</name>
</gene>